<dbReference type="InterPro" id="IPR019587">
    <property type="entry name" value="Polyketide_cyclase/dehydratase"/>
</dbReference>
<dbReference type="Proteomes" id="UP000249061">
    <property type="component" value="Unassembled WGS sequence"/>
</dbReference>
<name>A0A2W5TFC9_9BACT</name>
<protein>
    <submittedName>
        <fullName evidence="1">SRPBCC domain-containing protein</fullName>
    </submittedName>
</protein>
<dbReference type="EMBL" id="QFQP01000013">
    <property type="protein sequence ID" value="PZR11943.1"/>
    <property type="molecule type" value="Genomic_DNA"/>
</dbReference>
<dbReference type="AlphaFoldDB" id="A0A2W5TFC9"/>
<dbReference type="Pfam" id="PF10604">
    <property type="entry name" value="Polyketide_cyc2"/>
    <property type="match status" value="1"/>
</dbReference>
<proteinExistence type="predicted"/>
<comment type="caution">
    <text evidence="1">The sequence shown here is derived from an EMBL/GenBank/DDBJ whole genome shotgun (WGS) entry which is preliminary data.</text>
</comment>
<evidence type="ECO:0000313" key="2">
    <source>
        <dbReference type="Proteomes" id="UP000249061"/>
    </source>
</evidence>
<sequence>MSPPSARATIDIAAPISTVWNALINLEAYPTWNPFVVKVDGASSPRVGDRLVLHVKWPDGSGMKIGQLVTRVDAPGERAELAWRFQGLLPSLKLVRAERTQTLTRLDDNTTRYESVEAFTGLLARFVPLERVIRRFEDNAKALADFVTRVR</sequence>
<evidence type="ECO:0000313" key="1">
    <source>
        <dbReference type="EMBL" id="PZR11943.1"/>
    </source>
</evidence>
<reference evidence="1 2" key="1">
    <citation type="submission" date="2017-08" db="EMBL/GenBank/DDBJ databases">
        <title>Infants hospitalized years apart are colonized by the same room-sourced microbial strains.</title>
        <authorList>
            <person name="Brooks B."/>
            <person name="Olm M.R."/>
            <person name="Firek B.A."/>
            <person name="Baker R."/>
            <person name="Thomas B.C."/>
            <person name="Morowitz M.J."/>
            <person name="Banfield J.F."/>
        </authorList>
    </citation>
    <scope>NUCLEOTIDE SEQUENCE [LARGE SCALE GENOMIC DNA]</scope>
    <source>
        <strain evidence="1">S2_003_000_R2_14</strain>
    </source>
</reference>
<dbReference type="SUPFAM" id="SSF55961">
    <property type="entry name" value="Bet v1-like"/>
    <property type="match status" value="1"/>
</dbReference>
<dbReference type="CDD" id="cd07822">
    <property type="entry name" value="SRPBCC_4"/>
    <property type="match status" value="1"/>
</dbReference>
<accession>A0A2W5TFC9</accession>
<dbReference type="InterPro" id="IPR023393">
    <property type="entry name" value="START-like_dom_sf"/>
</dbReference>
<gene>
    <name evidence="1" type="ORF">DI536_16590</name>
</gene>
<organism evidence="1 2">
    <name type="scientific">Archangium gephyra</name>
    <dbReference type="NCBI Taxonomy" id="48"/>
    <lineage>
        <taxon>Bacteria</taxon>
        <taxon>Pseudomonadati</taxon>
        <taxon>Myxococcota</taxon>
        <taxon>Myxococcia</taxon>
        <taxon>Myxococcales</taxon>
        <taxon>Cystobacterineae</taxon>
        <taxon>Archangiaceae</taxon>
        <taxon>Archangium</taxon>
    </lineage>
</organism>
<dbReference type="Gene3D" id="3.30.530.20">
    <property type="match status" value="1"/>
</dbReference>